<comment type="caution">
    <text evidence="2">The sequence shown here is derived from an EMBL/GenBank/DDBJ whole genome shotgun (WGS) entry which is preliminary data.</text>
</comment>
<dbReference type="Pfam" id="PF18701">
    <property type="entry name" value="DUF5641"/>
    <property type="match status" value="1"/>
</dbReference>
<protein>
    <recommendedName>
        <fullName evidence="1">DUF5641 domain-containing protein</fullName>
    </recommendedName>
</protein>
<reference evidence="2" key="1">
    <citation type="submission" date="2020-10" db="EMBL/GenBank/DDBJ databases">
        <title>Chromosome-scale genome assembly of the Allis shad, Alosa alosa.</title>
        <authorList>
            <person name="Margot Z."/>
            <person name="Christophe K."/>
            <person name="Cabau C."/>
            <person name="Louis A."/>
            <person name="Berthelot C."/>
            <person name="Parey E."/>
            <person name="Roest Crollius H."/>
            <person name="Montfort J."/>
            <person name="Robinson-Rechavi M."/>
            <person name="Bucao C."/>
            <person name="Bouchez O."/>
            <person name="Gislard M."/>
            <person name="Lluch J."/>
            <person name="Milhes M."/>
            <person name="Lampietro C."/>
            <person name="Lopez Roques C."/>
            <person name="Donnadieu C."/>
            <person name="Braasch I."/>
            <person name="Desvignes T."/>
            <person name="Postlethwait J."/>
            <person name="Bobe J."/>
            <person name="Guiguen Y."/>
        </authorList>
    </citation>
    <scope>NUCLEOTIDE SEQUENCE</scope>
    <source>
        <strain evidence="2">M-15738</strain>
        <tissue evidence="2">Blood</tissue>
    </source>
</reference>
<keyword evidence="3" id="KW-1185">Reference proteome</keyword>
<dbReference type="EMBL" id="JADWDJ010000010">
    <property type="protein sequence ID" value="KAG5274659.1"/>
    <property type="molecule type" value="Genomic_DNA"/>
</dbReference>
<evidence type="ECO:0000259" key="1">
    <source>
        <dbReference type="Pfam" id="PF18701"/>
    </source>
</evidence>
<dbReference type="PANTHER" id="PTHR47331:SF6">
    <property type="entry name" value="DOUBLECORTIN DOMAIN-CONTAINING PROTEIN"/>
    <property type="match status" value="1"/>
</dbReference>
<dbReference type="Proteomes" id="UP000823561">
    <property type="component" value="Chromosome 10"/>
</dbReference>
<evidence type="ECO:0000313" key="3">
    <source>
        <dbReference type="Proteomes" id="UP000823561"/>
    </source>
</evidence>
<dbReference type="PANTHER" id="PTHR47331">
    <property type="entry name" value="PHD-TYPE DOMAIN-CONTAINING PROTEIN"/>
    <property type="match status" value="1"/>
</dbReference>
<sequence length="186" mass="21601">MVEVSAIMNARPLVPIQTDPDMPFLLTPSALLTQNSNFLVPPGDFGEKDLYKRQWMQVQNMANRFWNRWRAEYLQTLQPRRKWQDEQRNIQLGDLLLLRDAQAVITAIFPGQDEKVWKVELKVTKEGTIKKFFRPVSEIILLMGKEDSVQGTTITLWPFPSSCGKMDFVRPGMQKKLTCQTSRMQL</sequence>
<dbReference type="InterPro" id="IPR040676">
    <property type="entry name" value="DUF5641"/>
</dbReference>
<feature type="domain" description="DUF5641" evidence="1">
    <location>
        <begin position="54"/>
        <end position="141"/>
    </location>
</feature>
<organism evidence="2 3">
    <name type="scientific">Alosa alosa</name>
    <name type="common">allis shad</name>
    <dbReference type="NCBI Taxonomy" id="278164"/>
    <lineage>
        <taxon>Eukaryota</taxon>
        <taxon>Metazoa</taxon>
        <taxon>Chordata</taxon>
        <taxon>Craniata</taxon>
        <taxon>Vertebrata</taxon>
        <taxon>Euteleostomi</taxon>
        <taxon>Actinopterygii</taxon>
        <taxon>Neopterygii</taxon>
        <taxon>Teleostei</taxon>
        <taxon>Clupei</taxon>
        <taxon>Clupeiformes</taxon>
        <taxon>Clupeoidei</taxon>
        <taxon>Clupeidae</taxon>
        <taxon>Alosa</taxon>
    </lineage>
</organism>
<evidence type="ECO:0000313" key="2">
    <source>
        <dbReference type="EMBL" id="KAG5274659.1"/>
    </source>
</evidence>
<accession>A0AAV6GJL1</accession>
<proteinExistence type="predicted"/>
<name>A0AAV6GJL1_9TELE</name>
<gene>
    <name evidence="2" type="ORF">AALO_G00138730</name>
</gene>
<dbReference type="AlphaFoldDB" id="A0AAV6GJL1"/>